<organism evidence="1 2">
    <name type="scientific">Zopfia rhizophila CBS 207.26</name>
    <dbReference type="NCBI Taxonomy" id="1314779"/>
    <lineage>
        <taxon>Eukaryota</taxon>
        <taxon>Fungi</taxon>
        <taxon>Dikarya</taxon>
        <taxon>Ascomycota</taxon>
        <taxon>Pezizomycotina</taxon>
        <taxon>Dothideomycetes</taxon>
        <taxon>Dothideomycetes incertae sedis</taxon>
        <taxon>Zopfiaceae</taxon>
        <taxon>Zopfia</taxon>
    </lineage>
</organism>
<dbReference type="SUPFAM" id="SSF50985">
    <property type="entry name" value="RCC1/BLIP-II"/>
    <property type="match status" value="1"/>
</dbReference>
<dbReference type="EMBL" id="ML994673">
    <property type="protein sequence ID" value="KAF2178714.1"/>
    <property type="molecule type" value="Genomic_DNA"/>
</dbReference>
<dbReference type="Proteomes" id="UP000800200">
    <property type="component" value="Unassembled WGS sequence"/>
</dbReference>
<evidence type="ECO:0000313" key="1">
    <source>
        <dbReference type="EMBL" id="KAF2178714.1"/>
    </source>
</evidence>
<dbReference type="Gene3D" id="2.130.10.30">
    <property type="entry name" value="Regulator of chromosome condensation 1/beta-lactamase-inhibitor protein II"/>
    <property type="match status" value="1"/>
</dbReference>
<proteinExistence type="predicted"/>
<accession>A0A6A6DGS0</accession>
<protein>
    <submittedName>
        <fullName evidence="1">Uncharacterized protein</fullName>
    </submittedName>
</protein>
<reference evidence="1" key="1">
    <citation type="journal article" date="2020" name="Stud. Mycol.">
        <title>101 Dothideomycetes genomes: a test case for predicting lifestyles and emergence of pathogens.</title>
        <authorList>
            <person name="Haridas S."/>
            <person name="Albert R."/>
            <person name="Binder M."/>
            <person name="Bloem J."/>
            <person name="Labutti K."/>
            <person name="Salamov A."/>
            <person name="Andreopoulos B."/>
            <person name="Baker S."/>
            <person name="Barry K."/>
            <person name="Bills G."/>
            <person name="Bluhm B."/>
            <person name="Cannon C."/>
            <person name="Castanera R."/>
            <person name="Culley D."/>
            <person name="Daum C."/>
            <person name="Ezra D."/>
            <person name="Gonzalez J."/>
            <person name="Henrissat B."/>
            <person name="Kuo A."/>
            <person name="Liang C."/>
            <person name="Lipzen A."/>
            <person name="Lutzoni F."/>
            <person name="Magnuson J."/>
            <person name="Mondo S."/>
            <person name="Nolan M."/>
            <person name="Ohm R."/>
            <person name="Pangilinan J."/>
            <person name="Park H.-J."/>
            <person name="Ramirez L."/>
            <person name="Alfaro M."/>
            <person name="Sun H."/>
            <person name="Tritt A."/>
            <person name="Yoshinaga Y."/>
            <person name="Zwiers L.-H."/>
            <person name="Turgeon B."/>
            <person name="Goodwin S."/>
            <person name="Spatafora J."/>
            <person name="Crous P."/>
            <person name="Grigoriev I."/>
        </authorList>
    </citation>
    <scope>NUCLEOTIDE SEQUENCE</scope>
    <source>
        <strain evidence="1">CBS 207.26</strain>
    </source>
</reference>
<gene>
    <name evidence="1" type="ORF">K469DRAFT_717929</name>
</gene>
<sequence>MRQDGRLYNPYRKVYSQESAVEDEDEDQYVKCVKIEIEEREARVTDVATGSGHILVVAEVEAMAKVERAVFAAGQGESGQLGVGGTPKFVDEFTEVRELRGKKVRSLVCAGWSSWVVVESEAG</sequence>
<evidence type="ECO:0000313" key="2">
    <source>
        <dbReference type="Proteomes" id="UP000800200"/>
    </source>
</evidence>
<dbReference type="InterPro" id="IPR009091">
    <property type="entry name" value="RCC1/BLIP-II"/>
</dbReference>
<dbReference type="OrthoDB" id="5370059at2759"/>
<keyword evidence="2" id="KW-1185">Reference proteome</keyword>
<dbReference type="AlphaFoldDB" id="A0A6A6DGS0"/>
<name>A0A6A6DGS0_9PEZI</name>